<dbReference type="PANTHER" id="PTHR47102:SF2">
    <property type="entry name" value="PROTEIN BNI1"/>
    <property type="match status" value="1"/>
</dbReference>
<protein>
    <recommendedName>
        <fullName evidence="3">GBD/FH3 domain-containing protein</fullName>
    </recommendedName>
</protein>
<dbReference type="Gene3D" id="1.10.238.150">
    <property type="entry name" value="Formin, FH3 diaphanous domain"/>
    <property type="match status" value="1"/>
</dbReference>
<feature type="region of interest" description="Disordered" evidence="2">
    <location>
        <begin position="463"/>
        <end position="553"/>
    </location>
</feature>
<dbReference type="GO" id="GO:0005938">
    <property type="term" value="C:cell cortex"/>
    <property type="evidence" value="ECO:0007669"/>
    <property type="project" value="UniProtKB-ARBA"/>
</dbReference>
<dbReference type="SMART" id="SM01140">
    <property type="entry name" value="Drf_GBD"/>
    <property type="match status" value="1"/>
</dbReference>
<proteinExistence type="inferred from homology"/>
<dbReference type="OrthoDB" id="1104827at2759"/>
<dbReference type="EMBL" id="BPQB01000060">
    <property type="protein sequence ID" value="GJE96459.1"/>
    <property type="molecule type" value="Genomic_DNA"/>
</dbReference>
<feature type="region of interest" description="Disordered" evidence="2">
    <location>
        <begin position="29"/>
        <end position="63"/>
    </location>
</feature>
<reference evidence="4 5" key="1">
    <citation type="submission" date="2021-08" db="EMBL/GenBank/DDBJ databases">
        <title>Draft Genome Sequence of Phanerochaete sordida strain YK-624.</title>
        <authorList>
            <person name="Mori T."/>
            <person name="Dohra H."/>
            <person name="Suzuki T."/>
            <person name="Kawagishi H."/>
            <person name="Hirai H."/>
        </authorList>
    </citation>
    <scope>NUCLEOTIDE SEQUENCE [LARGE SCALE GENOMIC DNA]</scope>
    <source>
        <strain evidence="4 5">YK-624</strain>
    </source>
</reference>
<feature type="domain" description="GBD/FH3" evidence="3">
    <location>
        <begin position="5"/>
        <end position="394"/>
    </location>
</feature>
<dbReference type="GO" id="GO:0003779">
    <property type="term" value="F:actin binding"/>
    <property type="evidence" value="ECO:0007669"/>
    <property type="project" value="InterPro"/>
</dbReference>
<dbReference type="PANTHER" id="PTHR47102">
    <property type="entry name" value="PROTEIN BNI1"/>
    <property type="match status" value="1"/>
</dbReference>
<dbReference type="InterPro" id="IPR011989">
    <property type="entry name" value="ARM-like"/>
</dbReference>
<accession>A0A9P3LJ97</accession>
<evidence type="ECO:0000313" key="5">
    <source>
        <dbReference type="Proteomes" id="UP000703269"/>
    </source>
</evidence>
<dbReference type="AlphaFoldDB" id="A0A9P3LJ97"/>
<dbReference type="Gene3D" id="1.25.10.10">
    <property type="entry name" value="Leucine-rich Repeat Variant"/>
    <property type="match status" value="1"/>
</dbReference>
<evidence type="ECO:0000313" key="4">
    <source>
        <dbReference type="EMBL" id="GJE96459.1"/>
    </source>
</evidence>
<evidence type="ECO:0000256" key="1">
    <source>
        <dbReference type="ARBA" id="ARBA00037935"/>
    </source>
</evidence>
<comment type="similarity">
    <text evidence="1">Belongs to the formin homology family. BNI1 subfamily.</text>
</comment>
<dbReference type="GO" id="GO:1903475">
    <property type="term" value="P:mitotic actomyosin contractile ring assembly"/>
    <property type="evidence" value="ECO:0007669"/>
    <property type="project" value="TreeGrafter"/>
</dbReference>
<organism evidence="4 5">
    <name type="scientific">Phanerochaete sordida</name>
    <dbReference type="NCBI Taxonomy" id="48140"/>
    <lineage>
        <taxon>Eukaryota</taxon>
        <taxon>Fungi</taxon>
        <taxon>Dikarya</taxon>
        <taxon>Basidiomycota</taxon>
        <taxon>Agaricomycotina</taxon>
        <taxon>Agaricomycetes</taxon>
        <taxon>Polyporales</taxon>
        <taxon>Phanerochaetaceae</taxon>
        <taxon>Phanerochaete</taxon>
    </lineage>
</organism>
<dbReference type="PROSITE" id="PS51232">
    <property type="entry name" value="GBD_FH3"/>
    <property type="match status" value="1"/>
</dbReference>
<dbReference type="InterPro" id="IPR014768">
    <property type="entry name" value="GBD/FH3_dom"/>
</dbReference>
<dbReference type="GO" id="GO:0051017">
    <property type="term" value="P:actin filament bundle assembly"/>
    <property type="evidence" value="ECO:0007669"/>
    <property type="project" value="TreeGrafter"/>
</dbReference>
<dbReference type="GO" id="GO:0032153">
    <property type="term" value="C:cell division site"/>
    <property type="evidence" value="ECO:0007669"/>
    <property type="project" value="UniProtKB-ARBA"/>
</dbReference>
<dbReference type="GO" id="GO:0043332">
    <property type="term" value="C:mating projection tip"/>
    <property type="evidence" value="ECO:0007669"/>
    <property type="project" value="TreeGrafter"/>
</dbReference>
<dbReference type="InterPro" id="IPR010473">
    <property type="entry name" value="GTPase-bd"/>
</dbReference>
<dbReference type="SUPFAM" id="SSF48371">
    <property type="entry name" value="ARM repeat"/>
    <property type="match status" value="1"/>
</dbReference>
<dbReference type="GO" id="GO:0015629">
    <property type="term" value="C:actin cytoskeleton"/>
    <property type="evidence" value="ECO:0007669"/>
    <property type="project" value="UniProtKB-ARBA"/>
</dbReference>
<dbReference type="Pfam" id="PF06371">
    <property type="entry name" value="Drf_GBD"/>
    <property type="match status" value="1"/>
</dbReference>
<dbReference type="SMART" id="SM01139">
    <property type="entry name" value="Drf_FH3"/>
    <property type="match status" value="1"/>
</dbReference>
<comment type="caution">
    <text evidence="4">The sequence shown here is derived from an EMBL/GenBank/DDBJ whole genome shotgun (WGS) entry which is preliminary data.</text>
</comment>
<evidence type="ECO:0000259" key="3">
    <source>
        <dbReference type="PROSITE" id="PS51232"/>
    </source>
</evidence>
<dbReference type="InterPro" id="IPR051661">
    <property type="entry name" value="Actin_filament_regulator"/>
</dbReference>
<name>A0A9P3LJ97_9APHY</name>
<dbReference type="InterPro" id="IPR010472">
    <property type="entry name" value="FH3_dom"/>
</dbReference>
<keyword evidence="5" id="KW-1185">Reference proteome</keyword>
<dbReference type="Proteomes" id="UP000703269">
    <property type="component" value="Unassembled WGS sequence"/>
</dbReference>
<dbReference type="InterPro" id="IPR016024">
    <property type="entry name" value="ARM-type_fold"/>
</dbReference>
<evidence type="ECO:0000256" key="2">
    <source>
        <dbReference type="SAM" id="MobiDB-lite"/>
    </source>
</evidence>
<gene>
    <name evidence="4" type="ORF">PsYK624_126560</name>
</gene>
<sequence>MASADGYTADDFIAYGSDSVENGLAASASANGVSAEPAGVPLPQPKRAARPRPPEQKTAGAPQWYIKKIQDKTASRKQMADLQALLQGGDADWVRQFAELHGMAVLAQRLHQLSRRSSPRSQEDTHAEFEVVRCITFILNHRSATRLALAHHPQDTVTRITSALSIPHLPTRRLVLDILIFLVYWNDGAGCEMVVRGLEALSEDNDEPGGCYAFWFTSLHALLAGRGKMLGSPVGASPDFRRAGAASEAHLTEYLMSNILLMNGIMQAVDDLEVRLHHRSLMESSGLYAILELARSFNIPGIDKQLELFQQTLDDDQQNLDESMSLDNPCDLRNIDEVFSTLRERTQDSKAQDYLLSALQHLLYIRQDDPAFAARFQLIDTLVADLVMDAKLGAGEKRLGLSVERIVAQLDAAQKASRYEDELAATRGAMVQLRVENEDLGDRLACAEALVGVLQAEVARLHAGPSEPSVKSPAKALGANSNSNSATPLKENRPPLARQPSTPTSVPRLNFRGFASWWSGPAAQPDDSPTPAASTRRVSVPGAFGDDSMASNG</sequence>
<dbReference type="GO" id="GO:0051016">
    <property type="term" value="P:barbed-end actin filament capping"/>
    <property type="evidence" value="ECO:0007669"/>
    <property type="project" value="TreeGrafter"/>
</dbReference>
<dbReference type="Pfam" id="PF06367">
    <property type="entry name" value="Drf_FH3"/>
    <property type="match status" value="1"/>
</dbReference>
<dbReference type="GO" id="GO:0031267">
    <property type="term" value="F:small GTPase binding"/>
    <property type="evidence" value="ECO:0007669"/>
    <property type="project" value="InterPro"/>
</dbReference>